<reference evidence="2 3" key="1">
    <citation type="submission" date="2018-06" db="EMBL/GenBank/DDBJ databases">
        <title>Genomic Encyclopedia of Type Strains, Phase III (KMG-III): the genomes of soil and plant-associated and newly described type strains.</title>
        <authorList>
            <person name="Whitman W."/>
        </authorList>
    </citation>
    <scope>NUCLEOTIDE SEQUENCE [LARGE SCALE GENOMIC DNA]</scope>
    <source>
        <strain evidence="2 3">CGMCC 1.12398</strain>
    </source>
</reference>
<evidence type="ECO:0000256" key="1">
    <source>
        <dbReference type="SAM" id="Phobius"/>
    </source>
</evidence>
<comment type="caution">
    <text evidence="2">The sequence shown here is derived from an EMBL/GenBank/DDBJ whole genome shotgun (WGS) entry which is preliminary data.</text>
</comment>
<name>A0A327Z0L6_9FLAO</name>
<dbReference type="Proteomes" id="UP000249620">
    <property type="component" value="Unassembled WGS sequence"/>
</dbReference>
<protein>
    <submittedName>
        <fullName evidence="2">Uncharacterized protein</fullName>
    </submittedName>
</protein>
<keyword evidence="1" id="KW-0812">Transmembrane</keyword>
<keyword evidence="3" id="KW-1185">Reference proteome</keyword>
<evidence type="ECO:0000313" key="2">
    <source>
        <dbReference type="EMBL" id="RAK23769.1"/>
    </source>
</evidence>
<feature type="transmembrane region" description="Helical" evidence="1">
    <location>
        <begin position="55"/>
        <end position="72"/>
    </location>
</feature>
<dbReference type="EMBL" id="QLMI01000003">
    <property type="protein sequence ID" value="RAK23769.1"/>
    <property type="molecule type" value="Genomic_DNA"/>
</dbReference>
<dbReference type="OrthoDB" id="1362052at2"/>
<evidence type="ECO:0000313" key="3">
    <source>
        <dbReference type="Proteomes" id="UP000249620"/>
    </source>
</evidence>
<proteinExistence type="predicted"/>
<sequence>MNTDFEKQIENLPKKDNSIKDKLFNKDYFLRSTEFGVSTTEKEEIIFDTKKSNNGTLIIIGLAIVLICLRFKDSDNFIPILIFSGIGMIANLVYLKFRKSKLIKINLSGFEIENIKFEWDDIYDFGALVKPNKYITYYELIIFSKSKGKKVYSLFSFQSDKDNILKNLNYFKGKFESNKNIS</sequence>
<keyword evidence="1" id="KW-0472">Membrane</keyword>
<keyword evidence="1" id="KW-1133">Transmembrane helix</keyword>
<gene>
    <name evidence="2" type="ORF">B0I03_103235</name>
</gene>
<feature type="transmembrane region" description="Helical" evidence="1">
    <location>
        <begin position="78"/>
        <end position="95"/>
    </location>
</feature>
<organism evidence="2 3">
    <name type="scientific">Flavobacterium aquaticum</name>
    <dbReference type="NCBI Taxonomy" id="1236486"/>
    <lineage>
        <taxon>Bacteria</taxon>
        <taxon>Pseudomonadati</taxon>
        <taxon>Bacteroidota</taxon>
        <taxon>Flavobacteriia</taxon>
        <taxon>Flavobacteriales</taxon>
        <taxon>Flavobacteriaceae</taxon>
        <taxon>Flavobacterium</taxon>
    </lineage>
</organism>
<dbReference type="RefSeq" id="WP_111566591.1">
    <property type="nucleotide sequence ID" value="NZ_QLMI01000003.1"/>
</dbReference>
<accession>A0A327Z0L6</accession>
<dbReference type="AlphaFoldDB" id="A0A327Z0L6"/>